<accession>A0ACC0BM40</accession>
<protein>
    <submittedName>
        <fullName evidence="1">Uncharacterized protein</fullName>
    </submittedName>
</protein>
<keyword evidence="2" id="KW-1185">Reference proteome</keyword>
<proteinExistence type="predicted"/>
<reference evidence="2" key="1">
    <citation type="journal article" date="2023" name="Nat. Plants">
        <title>Single-cell RNA sequencing provides a high-resolution roadmap for understanding the multicellular compartmentation of specialized metabolism.</title>
        <authorList>
            <person name="Sun S."/>
            <person name="Shen X."/>
            <person name="Li Y."/>
            <person name="Li Y."/>
            <person name="Wang S."/>
            <person name="Li R."/>
            <person name="Zhang H."/>
            <person name="Shen G."/>
            <person name="Guo B."/>
            <person name="Wei J."/>
            <person name="Xu J."/>
            <person name="St-Pierre B."/>
            <person name="Chen S."/>
            <person name="Sun C."/>
        </authorList>
    </citation>
    <scope>NUCLEOTIDE SEQUENCE [LARGE SCALE GENOMIC DNA]</scope>
</reference>
<gene>
    <name evidence="1" type="ORF">M9H77_14065</name>
</gene>
<evidence type="ECO:0000313" key="1">
    <source>
        <dbReference type="EMBL" id="KAI5673701.1"/>
    </source>
</evidence>
<sequence>MANFFAIAAILISFFYTNSYAVCLGDEKEALLLFKKDLNDNFGRLSSWIPEVDCCKLDGIFCDSATGHVMELRLQNPGQLLNFSDPSINFVDYQISALRGFGKVTKNLGNLSDLHTLDLTGAGEFENLGWLAGLSNLENLYMSQVNLSKMGFWSGNLELLDLSSSNFEGTLPEGLFNLKNLVYLSVRGNKFHGSLPQGIGNLSFLETLDVSGNLLNYSLPHELFTLKGLVSLYLSFNSFSGPIPSNIANSAKLKSFDFSENGFNSSIQMGCTSAKIWSHLTSGNLTSLTKMDLSNNAITRVPREIGRLCKLELLDLSVNRIRGSISEIIDNTSICSSIAMKDMSLGENFFSGHLTEQLGEFINLHFLSLDDNSISGPIPSSIGKLSSLEYLRLNSNKLNGTIPKSFGQLSRLGRLFISDNMMEGEVSRYQLANLTSLIDLSASRNSMVLKVNTNWYPIAQFGKLELGSWKLGSLFPLWLQSMKTVFEVDLSSTGISGVIPSWFWNFSDQIRFLNLSHNQLSGKFSSIPASEEMMSAPRLIYLSSKQFSGPLPHVPSNSVTELDLYNNSFTGNISTFLCDVFEDQRLEILNLGRNLLSGEIPDCWMNWPSLTVNNFANNNLTGSIPKSIGHLKNLKSLDLHNNSLFGQIPLSLKDCRKLLKIDLRQNDLSGNLPTWLGSSLPRLRILILRSNKFHANLPPDICFLSFLQIMDIAENNISGEIPWSISSMSFLNFLNLSCNNLSGRIPLSTQMKSFSGSSFIGNKLCGLPITNSCTTSEEDIPAMVDKNEASEVNWLYIFMALGYLVGLWGVVGILIFKRSWRHAYFRFVDDVWDKLCLFIIMRSKCN</sequence>
<name>A0ACC0BM40_CATRO</name>
<organism evidence="1 2">
    <name type="scientific">Catharanthus roseus</name>
    <name type="common">Madagascar periwinkle</name>
    <name type="synonym">Vinca rosea</name>
    <dbReference type="NCBI Taxonomy" id="4058"/>
    <lineage>
        <taxon>Eukaryota</taxon>
        <taxon>Viridiplantae</taxon>
        <taxon>Streptophyta</taxon>
        <taxon>Embryophyta</taxon>
        <taxon>Tracheophyta</taxon>
        <taxon>Spermatophyta</taxon>
        <taxon>Magnoliopsida</taxon>
        <taxon>eudicotyledons</taxon>
        <taxon>Gunneridae</taxon>
        <taxon>Pentapetalae</taxon>
        <taxon>asterids</taxon>
        <taxon>lamiids</taxon>
        <taxon>Gentianales</taxon>
        <taxon>Apocynaceae</taxon>
        <taxon>Rauvolfioideae</taxon>
        <taxon>Vinceae</taxon>
        <taxon>Catharanthinae</taxon>
        <taxon>Catharanthus</taxon>
    </lineage>
</organism>
<dbReference type="EMBL" id="CM044703">
    <property type="protein sequence ID" value="KAI5673701.1"/>
    <property type="molecule type" value="Genomic_DNA"/>
</dbReference>
<comment type="caution">
    <text evidence="1">The sequence shown here is derived from an EMBL/GenBank/DDBJ whole genome shotgun (WGS) entry which is preliminary data.</text>
</comment>
<evidence type="ECO:0000313" key="2">
    <source>
        <dbReference type="Proteomes" id="UP001060085"/>
    </source>
</evidence>
<dbReference type="Proteomes" id="UP001060085">
    <property type="component" value="Linkage Group LG03"/>
</dbReference>